<evidence type="ECO:0000256" key="3">
    <source>
        <dbReference type="ARBA" id="ARBA00022840"/>
    </source>
</evidence>
<dbReference type="PANTHER" id="PTHR24223">
    <property type="entry name" value="ATP-BINDING CASSETTE SUB-FAMILY C"/>
    <property type="match status" value="1"/>
</dbReference>
<gene>
    <name evidence="7" type="ORF">O6P43_013589</name>
</gene>
<dbReference type="SUPFAM" id="SSF90123">
    <property type="entry name" value="ABC transporter transmembrane region"/>
    <property type="match status" value="1"/>
</dbReference>
<dbReference type="GO" id="GO:0016020">
    <property type="term" value="C:membrane"/>
    <property type="evidence" value="ECO:0007669"/>
    <property type="project" value="InterPro"/>
</dbReference>
<dbReference type="GO" id="GO:0005524">
    <property type="term" value="F:ATP binding"/>
    <property type="evidence" value="ECO:0007669"/>
    <property type="project" value="UniProtKB-KW"/>
</dbReference>
<dbReference type="GO" id="GO:0042626">
    <property type="term" value="F:ATPase-coupled transmembrane transporter activity"/>
    <property type="evidence" value="ECO:0007669"/>
    <property type="project" value="TreeGrafter"/>
</dbReference>
<dbReference type="InterPro" id="IPR050173">
    <property type="entry name" value="ABC_transporter_C-like"/>
</dbReference>
<dbReference type="Proteomes" id="UP001163823">
    <property type="component" value="Chromosome 6"/>
</dbReference>
<accession>A0AAD7LSS5</accession>
<keyword evidence="8" id="KW-1185">Reference proteome</keyword>
<evidence type="ECO:0000256" key="5">
    <source>
        <dbReference type="ARBA" id="ARBA00023136"/>
    </source>
</evidence>
<protein>
    <submittedName>
        <fullName evidence="7">ABC transporter C family member 3</fullName>
    </submittedName>
</protein>
<keyword evidence="2" id="KW-0547">Nucleotide-binding</keyword>
<organism evidence="7 8">
    <name type="scientific">Quillaja saponaria</name>
    <name type="common">Soap bark tree</name>
    <dbReference type="NCBI Taxonomy" id="32244"/>
    <lineage>
        <taxon>Eukaryota</taxon>
        <taxon>Viridiplantae</taxon>
        <taxon>Streptophyta</taxon>
        <taxon>Embryophyta</taxon>
        <taxon>Tracheophyta</taxon>
        <taxon>Spermatophyta</taxon>
        <taxon>Magnoliopsida</taxon>
        <taxon>eudicotyledons</taxon>
        <taxon>Gunneridae</taxon>
        <taxon>Pentapetalae</taxon>
        <taxon>rosids</taxon>
        <taxon>fabids</taxon>
        <taxon>Fabales</taxon>
        <taxon>Quillajaceae</taxon>
        <taxon>Quillaja</taxon>
    </lineage>
</organism>
<dbReference type="EMBL" id="JARAOO010000006">
    <property type="protein sequence ID" value="KAJ7963664.1"/>
    <property type="molecule type" value="Genomic_DNA"/>
</dbReference>
<keyword evidence="3" id="KW-0067">ATP-binding</keyword>
<evidence type="ECO:0000313" key="8">
    <source>
        <dbReference type="Proteomes" id="UP001163823"/>
    </source>
</evidence>
<reference evidence="7" key="1">
    <citation type="journal article" date="2023" name="Science">
        <title>Elucidation of the pathway for biosynthesis of saponin adjuvants from the soapbark tree.</title>
        <authorList>
            <person name="Reed J."/>
            <person name="Orme A."/>
            <person name="El-Demerdash A."/>
            <person name="Owen C."/>
            <person name="Martin L.B.B."/>
            <person name="Misra R.C."/>
            <person name="Kikuchi S."/>
            <person name="Rejzek M."/>
            <person name="Martin A.C."/>
            <person name="Harkess A."/>
            <person name="Leebens-Mack J."/>
            <person name="Louveau T."/>
            <person name="Stephenson M.J."/>
            <person name="Osbourn A."/>
        </authorList>
    </citation>
    <scope>NUCLEOTIDE SEQUENCE</scope>
    <source>
        <strain evidence="7">S10</strain>
    </source>
</reference>
<sequence>MKLMDGYSRPKFNIAGGMEWLCFRLDMLSSITFAFSLIFLISIQNGVIDPGVACLSVTYGLNLNTLQALVICNLCNLENKIISVERILQYTCIPSEPPLVEQSKQPDPSWPLHGKVDIRDLQVR</sequence>
<evidence type="ECO:0000256" key="1">
    <source>
        <dbReference type="ARBA" id="ARBA00022692"/>
    </source>
</evidence>
<keyword evidence="5 6" id="KW-0472">Membrane</keyword>
<dbReference type="InterPro" id="IPR036640">
    <property type="entry name" value="ABC1_TM_sf"/>
</dbReference>
<proteinExistence type="predicted"/>
<comment type="caution">
    <text evidence="7">The sequence shown here is derived from an EMBL/GenBank/DDBJ whole genome shotgun (WGS) entry which is preliminary data.</text>
</comment>
<dbReference type="PANTHER" id="PTHR24223:SF181">
    <property type="entry name" value="ABC TRANSPORTER C FAMILY MEMBER 3"/>
    <property type="match status" value="1"/>
</dbReference>
<name>A0AAD7LSS5_QUISA</name>
<keyword evidence="1 6" id="KW-0812">Transmembrane</keyword>
<dbReference type="AlphaFoldDB" id="A0AAD7LSS5"/>
<feature type="transmembrane region" description="Helical" evidence="6">
    <location>
        <begin position="21"/>
        <end position="43"/>
    </location>
</feature>
<dbReference type="Gene3D" id="1.20.1560.10">
    <property type="entry name" value="ABC transporter type 1, transmembrane domain"/>
    <property type="match status" value="1"/>
</dbReference>
<evidence type="ECO:0000256" key="6">
    <source>
        <dbReference type="SAM" id="Phobius"/>
    </source>
</evidence>
<evidence type="ECO:0000256" key="2">
    <source>
        <dbReference type="ARBA" id="ARBA00022741"/>
    </source>
</evidence>
<evidence type="ECO:0000256" key="4">
    <source>
        <dbReference type="ARBA" id="ARBA00022989"/>
    </source>
</evidence>
<keyword evidence="4 6" id="KW-1133">Transmembrane helix</keyword>
<dbReference type="KEGG" id="qsa:O6P43_013589"/>
<evidence type="ECO:0000313" key="7">
    <source>
        <dbReference type="EMBL" id="KAJ7963664.1"/>
    </source>
</evidence>